<dbReference type="InterPro" id="IPR031629">
    <property type="entry name" value="DpaA_N"/>
</dbReference>
<dbReference type="NCBIfam" id="NF006162">
    <property type="entry name" value="PRK08306.1"/>
    <property type="match status" value="1"/>
</dbReference>
<dbReference type="RefSeq" id="WP_073288298.1">
    <property type="nucleotide sequence ID" value="NZ_FRCP01000013.1"/>
</dbReference>
<dbReference type="STRING" id="1120996.SAMN02746066_02569"/>
<reference evidence="2 3" key="1">
    <citation type="submission" date="2016-11" db="EMBL/GenBank/DDBJ databases">
        <authorList>
            <person name="Jaros S."/>
            <person name="Januszkiewicz K."/>
            <person name="Wedrychowicz H."/>
        </authorList>
    </citation>
    <scope>NUCLEOTIDE SEQUENCE [LARGE SCALE GENOMIC DNA]</scope>
    <source>
        <strain evidence="2 3">DSM 15930</strain>
    </source>
</reference>
<dbReference type="Proteomes" id="UP000184038">
    <property type="component" value="Unassembled WGS sequence"/>
</dbReference>
<dbReference type="OrthoDB" id="8840764at2"/>
<name>A0A1M7K732_9FIRM</name>
<gene>
    <name evidence="2" type="ORF">SAMN02746066_02569</name>
</gene>
<evidence type="ECO:0000313" key="2">
    <source>
        <dbReference type="EMBL" id="SHM60991.1"/>
    </source>
</evidence>
<proteinExistence type="predicted"/>
<organism evidence="2 3">
    <name type="scientific">Anaerosporobacter mobilis DSM 15930</name>
    <dbReference type="NCBI Taxonomy" id="1120996"/>
    <lineage>
        <taxon>Bacteria</taxon>
        <taxon>Bacillati</taxon>
        <taxon>Bacillota</taxon>
        <taxon>Clostridia</taxon>
        <taxon>Lachnospirales</taxon>
        <taxon>Lachnospiraceae</taxon>
        <taxon>Anaerosporobacter</taxon>
    </lineage>
</organism>
<dbReference type="EMBL" id="FRCP01000013">
    <property type="protein sequence ID" value="SHM60991.1"/>
    <property type="molecule type" value="Genomic_DNA"/>
</dbReference>
<accession>A0A1M7K732</accession>
<dbReference type="SUPFAM" id="SSF51735">
    <property type="entry name" value="NAD(P)-binding Rossmann-fold domains"/>
    <property type="match status" value="1"/>
</dbReference>
<feature type="domain" description="Dipicolinate synthase subunit A N-terminal" evidence="1">
    <location>
        <begin position="7"/>
        <end position="121"/>
    </location>
</feature>
<dbReference type="Gene3D" id="3.40.50.720">
    <property type="entry name" value="NAD(P)-binding Rossmann-like Domain"/>
    <property type="match status" value="1"/>
</dbReference>
<dbReference type="AlphaFoldDB" id="A0A1M7K732"/>
<evidence type="ECO:0000313" key="3">
    <source>
        <dbReference type="Proteomes" id="UP000184038"/>
    </source>
</evidence>
<keyword evidence="3" id="KW-1185">Reference proteome</keyword>
<dbReference type="InterPro" id="IPR036291">
    <property type="entry name" value="NAD(P)-bd_dom_sf"/>
</dbReference>
<sequence>MKENNRIVFLGGDLRQCYMVRKLVAKGYLVATYGLDIEGQYDLIYRASSLKSALNFGNIVVCPVPVSHDKVMITSEQKLEDLTVVNLINNLNSNQVFFGGVVSPKIQEACNSKQIPWYDFMQMEPVSIKNAIATAEGTIIEAIRQSTINLHGSSCLVLGYGRCAKILADKLKGLQANVTICARNEEALAYADALGFETLPLKKLSGAMSEYSFLFNTIPYMVIDEPIIKQLNKEVIIIDIASKPGGTDFEACKQYGIRASLCLGLPGKYAPETSADILNNVILSHILTKKEVIL</sequence>
<protein>
    <submittedName>
        <fullName evidence="2">Dipicolinate synthase subunit A</fullName>
    </submittedName>
</protein>
<evidence type="ECO:0000259" key="1">
    <source>
        <dbReference type="Pfam" id="PF16924"/>
    </source>
</evidence>
<dbReference type="Pfam" id="PF16924">
    <property type="entry name" value="DpaA_N"/>
    <property type="match status" value="1"/>
</dbReference>